<evidence type="ECO:0000259" key="19">
    <source>
        <dbReference type="Pfam" id="PF00361"/>
    </source>
</evidence>
<evidence type="ECO:0000256" key="15">
    <source>
        <dbReference type="ARBA" id="ARBA00023128"/>
    </source>
</evidence>
<name>A0A343C248_9CUCU</name>
<evidence type="ECO:0000256" key="9">
    <source>
        <dbReference type="ARBA" id="ARBA00022792"/>
    </source>
</evidence>
<keyword evidence="6" id="KW-0813">Transport</keyword>
<feature type="transmembrane region" description="Helical" evidence="18">
    <location>
        <begin position="197"/>
        <end position="214"/>
    </location>
</feature>
<evidence type="ECO:0000256" key="17">
    <source>
        <dbReference type="ARBA" id="ARBA00049551"/>
    </source>
</evidence>
<evidence type="ECO:0000256" key="5">
    <source>
        <dbReference type="ARBA" id="ARBA00021008"/>
    </source>
</evidence>
<dbReference type="InterPro" id="IPR050175">
    <property type="entry name" value="Complex_I_Subunit_2"/>
</dbReference>
<feature type="transmembrane region" description="Helical" evidence="18">
    <location>
        <begin position="7"/>
        <end position="33"/>
    </location>
</feature>
<keyword evidence="9 18" id="KW-0999">Mitochondrion inner membrane</keyword>
<feature type="domain" description="NADH:quinone oxidoreductase/Mrp antiporter transmembrane" evidence="19">
    <location>
        <begin position="23"/>
        <end position="283"/>
    </location>
</feature>
<evidence type="ECO:0000256" key="2">
    <source>
        <dbReference type="ARBA" id="ARBA00004448"/>
    </source>
</evidence>
<keyword evidence="8 18" id="KW-0812">Transmembrane</keyword>
<evidence type="ECO:0000256" key="3">
    <source>
        <dbReference type="ARBA" id="ARBA00007012"/>
    </source>
</evidence>
<reference evidence="20" key="1">
    <citation type="submission" date="2016-04" db="EMBL/GenBank/DDBJ databases">
        <title>Mitochondria of beetle species.</title>
        <authorList>
            <person name="Hunter A."/>
            <person name="Moriniere J."/>
            <person name="Tang P."/>
            <person name="Linard B."/>
            <person name="Crampton-Platt A."/>
            <person name="Vogler A.P."/>
        </authorList>
    </citation>
    <scope>NUCLEOTIDE SEQUENCE</scope>
</reference>
<keyword evidence="10 18" id="KW-1278">Translocase</keyword>
<evidence type="ECO:0000313" key="20">
    <source>
        <dbReference type="EMBL" id="ARH54091.1"/>
    </source>
</evidence>
<evidence type="ECO:0000256" key="16">
    <source>
        <dbReference type="ARBA" id="ARBA00023136"/>
    </source>
</evidence>
<comment type="catalytic activity">
    <reaction evidence="17 18">
        <text>a ubiquinone + NADH + 5 H(+)(in) = a ubiquinol + NAD(+) + 4 H(+)(out)</text>
        <dbReference type="Rhea" id="RHEA:29091"/>
        <dbReference type="Rhea" id="RHEA-COMP:9565"/>
        <dbReference type="Rhea" id="RHEA-COMP:9566"/>
        <dbReference type="ChEBI" id="CHEBI:15378"/>
        <dbReference type="ChEBI" id="CHEBI:16389"/>
        <dbReference type="ChEBI" id="CHEBI:17976"/>
        <dbReference type="ChEBI" id="CHEBI:57540"/>
        <dbReference type="ChEBI" id="CHEBI:57945"/>
        <dbReference type="EC" id="7.1.1.2"/>
    </reaction>
</comment>
<evidence type="ECO:0000256" key="7">
    <source>
        <dbReference type="ARBA" id="ARBA00022660"/>
    </source>
</evidence>
<evidence type="ECO:0000256" key="8">
    <source>
        <dbReference type="ARBA" id="ARBA00022692"/>
    </source>
</evidence>
<gene>
    <name evidence="20" type="primary">nad2</name>
</gene>
<dbReference type="PRINTS" id="PR01436">
    <property type="entry name" value="NADHDHGNASE2"/>
</dbReference>
<dbReference type="AlphaFoldDB" id="A0A343C248"/>
<feature type="transmembrane region" description="Helical" evidence="18">
    <location>
        <begin position="234"/>
        <end position="253"/>
    </location>
</feature>
<keyword evidence="11 18" id="KW-0249">Electron transport</keyword>
<evidence type="ECO:0000256" key="4">
    <source>
        <dbReference type="ARBA" id="ARBA00012944"/>
    </source>
</evidence>
<evidence type="ECO:0000256" key="1">
    <source>
        <dbReference type="ARBA" id="ARBA00003257"/>
    </source>
</evidence>
<evidence type="ECO:0000256" key="12">
    <source>
        <dbReference type="ARBA" id="ARBA00022989"/>
    </source>
</evidence>
<keyword evidence="16 18" id="KW-0472">Membrane</keyword>
<proteinExistence type="inferred from homology"/>
<sequence length="336" mass="39530">MNKFYKILFFNLLVLSTLISISSLSWITAWIGLEMNLLAIMPLMKSPKNKYSAEATIKYFMIQAMASALLLFSIILLSLMKTLNLNFIKIFPILLDSALLMKIGAAPFHFWLPEISGGMNWFMLFTILTWQKIAPMILLSYSIYSPMFISIIIMISSLISSIQGINQICLRKIMAYSSINHSSWMISTIMISMNIWLYYFIIYFIINLSIFYIFNKYKIFYFNQISKLFSFNKYLKFFFMLNFLSLGGLPPFLGFLPKWLTINFLVMKNFYTMSFFLIIFTLISLYFYLRICFSTLTLNSSESLIKIVKKTKFFHFFMNFISLNCLLMLFIFSNFL</sequence>
<dbReference type="EMBL" id="KX087241">
    <property type="protein sequence ID" value="ARH54091.1"/>
    <property type="molecule type" value="Genomic_DNA"/>
</dbReference>
<comment type="subcellular location">
    <subcellularLocation>
        <location evidence="2 18">Mitochondrion inner membrane</location>
        <topology evidence="2 18">Multi-pass membrane protein</topology>
    </subcellularLocation>
</comment>
<comment type="function">
    <text evidence="18">Core subunit of the mitochondrial membrane respiratory chain NADH dehydrogenase (Complex I) which catalyzes electron transfer from NADH through the respiratory chain, using ubiquinone as an electron acceptor. Essential for the catalytic activity and assembly of complex I.</text>
</comment>
<feature type="transmembrane region" description="Helical" evidence="18">
    <location>
        <begin position="273"/>
        <end position="293"/>
    </location>
</feature>
<feature type="transmembrane region" description="Helical" evidence="18">
    <location>
        <begin position="313"/>
        <end position="332"/>
    </location>
</feature>
<feature type="transmembrane region" description="Helical" evidence="18">
    <location>
        <begin position="133"/>
        <end position="161"/>
    </location>
</feature>
<dbReference type="InterPro" id="IPR001750">
    <property type="entry name" value="ND/Mrp_TM"/>
</dbReference>
<evidence type="ECO:0000256" key="14">
    <source>
        <dbReference type="ARBA" id="ARBA00023075"/>
    </source>
</evidence>
<organism evidence="20">
    <name type="scientific">Arachnobas tricolor</name>
    <dbReference type="NCBI Taxonomy" id="1738226"/>
    <lineage>
        <taxon>Eukaryota</taxon>
        <taxon>Metazoa</taxon>
        <taxon>Ecdysozoa</taxon>
        <taxon>Arthropoda</taxon>
        <taxon>Hexapoda</taxon>
        <taxon>Insecta</taxon>
        <taxon>Pterygota</taxon>
        <taxon>Neoptera</taxon>
        <taxon>Endopterygota</taxon>
        <taxon>Coleoptera</taxon>
        <taxon>Polyphaga</taxon>
        <taxon>Cucujiformia</taxon>
        <taxon>Curculionidae</taxon>
        <taxon>Cryptorhynchinae</taxon>
        <taxon>Arachnobas</taxon>
    </lineage>
</organism>
<keyword evidence="7 18" id="KW-0679">Respiratory chain</keyword>
<protein>
    <recommendedName>
        <fullName evidence="5 18">NADH-ubiquinone oxidoreductase chain 2</fullName>
        <ecNumber evidence="4 18">7.1.1.2</ecNumber>
    </recommendedName>
</protein>
<evidence type="ECO:0000256" key="10">
    <source>
        <dbReference type="ARBA" id="ARBA00022967"/>
    </source>
</evidence>
<feature type="transmembrane region" description="Helical" evidence="18">
    <location>
        <begin position="59"/>
        <end position="79"/>
    </location>
</feature>
<feature type="transmembrane region" description="Helical" evidence="18">
    <location>
        <begin position="91"/>
        <end position="113"/>
    </location>
</feature>
<evidence type="ECO:0000256" key="13">
    <source>
        <dbReference type="ARBA" id="ARBA00023027"/>
    </source>
</evidence>
<evidence type="ECO:0000256" key="6">
    <source>
        <dbReference type="ARBA" id="ARBA00022448"/>
    </source>
</evidence>
<keyword evidence="12 18" id="KW-1133">Transmembrane helix</keyword>
<evidence type="ECO:0000256" key="18">
    <source>
        <dbReference type="RuleBase" id="RU003403"/>
    </source>
</evidence>
<dbReference type="GO" id="GO:0005743">
    <property type="term" value="C:mitochondrial inner membrane"/>
    <property type="evidence" value="ECO:0007669"/>
    <property type="project" value="UniProtKB-SubCell"/>
</dbReference>
<dbReference type="PANTHER" id="PTHR46552">
    <property type="entry name" value="NADH-UBIQUINONE OXIDOREDUCTASE CHAIN 2"/>
    <property type="match status" value="1"/>
</dbReference>
<dbReference type="GO" id="GO:0008137">
    <property type="term" value="F:NADH dehydrogenase (ubiquinone) activity"/>
    <property type="evidence" value="ECO:0007669"/>
    <property type="project" value="UniProtKB-EC"/>
</dbReference>
<keyword evidence="14 18" id="KW-0830">Ubiquinone</keyword>
<keyword evidence="13 18" id="KW-0520">NAD</keyword>
<accession>A0A343C248</accession>
<dbReference type="Pfam" id="PF00361">
    <property type="entry name" value="Proton_antipo_M"/>
    <property type="match status" value="1"/>
</dbReference>
<comment type="function">
    <text evidence="1">Core subunit of the mitochondrial membrane respiratory chain NADH dehydrogenase (Complex I) that is believed to belong to the minimal assembly required for catalysis. Complex I functions in the transfer of electrons from NADH to the respiratory chain. The immediate electron acceptor for the enzyme is believed to be ubiquinone.</text>
</comment>
<dbReference type="PANTHER" id="PTHR46552:SF1">
    <property type="entry name" value="NADH-UBIQUINONE OXIDOREDUCTASE CHAIN 2"/>
    <property type="match status" value="1"/>
</dbReference>
<evidence type="ECO:0000256" key="11">
    <source>
        <dbReference type="ARBA" id="ARBA00022982"/>
    </source>
</evidence>
<dbReference type="GO" id="GO:0006120">
    <property type="term" value="P:mitochondrial electron transport, NADH to ubiquinone"/>
    <property type="evidence" value="ECO:0007669"/>
    <property type="project" value="InterPro"/>
</dbReference>
<comment type="similarity">
    <text evidence="3 18">Belongs to the complex I subunit 2 family.</text>
</comment>
<dbReference type="InterPro" id="IPR003917">
    <property type="entry name" value="NADH_UbQ_OxRdtase_chain2"/>
</dbReference>
<dbReference type="EC" id="7.1.1.2" evidence="4 18"/>
<keyword evidence="15 18" id="KW-0496">Mitochondrion</keyword>
<geneLocation type="mitochondrion" evidence="20"/>